<proteinExistence type="predicted"/>
<dbReference type="STRING" id="1492.ATN24_14020"/>
<keyword evidence="2" id="KW-1185">Reference proteome</keyword>
<name>C4II63_CLOBU</name>
<evidence type="ECO:0000313" key="1">
    <source>
        <dbReference type="EMBL" id="EEP54208.1"/>
    </source>
</evidence>
<dbReference type="RefSeq" id="WP_003415165.1">
    <property type="nucleotide sequence ID" value="NZ_ACOM01000005.1"/>
</dbReference>
<dbReference type="AlphaFoldDB" id="C4II63"/>
<dbReference type="EMBL" id="ACOM01000005">
    <property type="protein sequence ID" value="EEP54208.1"/>
    <property type="molecule type" value="Genomic_DNA"/>
</dbReference>
<dbReference type="HOGENOM" id="CLU_2914253_0_0_9"/>
<dbReference type="Proteomes" id="UP000003081">
    <property type="component" value="Unassembled WGS sequence"/>
</dbReference>
<protein>
    <submittedName>
        <fullName evidence="1">Uncharacterized protein</fullName>
    </submittedName>
</protein>
<gene>
    <name evidence="1" type="ORF">CLP_2947</name>
</gene>
<comment type="caution">
    <text evidence="1">The sequence shown here is derived from an EMBL/GenBank/DDBJ whole genome shotgun (WGS) entry which is preliminary data.</text>
</comment>
<organism evidence="1 2">
    <name type="scientific">Clostridium butyricum E4 str. BoNT E BL5262</name>
    <dbReference type="NCBI Taxonomy" id="632245"/>
    <lineage>
        <taxon>Bacteria</taxon>
        <taxon>Bacillati</taxon>
        <taxon>Bacillota</taxon>
        <taxon>Clostridia</taxon>
        <taxon>Eubacteriales</taxon>
        <taxon>Clostridiaceae</taxon>
        <taxon>Clostridium</taxon>
    </lineage>
</organism>
<reference evidence="1 2" key="1">
    <citation type="submission" date="2009-08" db="EMBL/GenBank/DDBJ databases">
        <authorList>
            <person name="Shrivastava S."/>
            <person name="Brinkac L.B."/>
            <person name="Brown J.L."/>
            <person name="Bruce D.B."/>
            <person name="Detter C."/>
            <person name="Green L.D."/>
            <person name="Munk C.A."/>
            <person name="Rogers Y.C."/>
            <person name="Tapia R."/>
            <person name="Sims D.R."/>
            <person name="Smith L.A."/>
            <person name="Smith T.J."/>
            <person name="Sutton G."/>
            <person name="Brettin T."/>
        </authorList>
    </citation>
    <scope>NUCLEOTIDE SEQUENCE [LARGE SCALE GENOMIC DNA]</scope>
    <source>
        <strain evidence="2">E4 str. BoNT E BL5262</strain>
    </source>
</reference>
<evidence type="ECO:0000313" key="2">
    <source>
        <dbReference type="Proteomes" id="UP000003081"/>
    </source>
</evidence>
<accession>C4II63</accession>
<sequence>MEDLIKFIKKDSYPQYALYTAEGWFRGVCEVQDDKEMTEKKYSSKEVHELLKTIIKLTENE</sequence>